<dbReference type="GO" id="GO:0016281">
    <property type="term" value="C:eukaryotic translation initiation factor 4F complex"/>
    <property type="evidence" value="ECO:0007669"/>
    <property type="project" value="TreeGrafter"/>
</dbReference>
<keyword evidence="1 2" id="KW-0396">Initiation factor</keyword>
<protein>
    <submittedName>
        <fullName evidence="2">Eukaryotic translation initiation factor 4E</fullName>
    </submittedName>
</protein>
<evidence type="ECO:0000256" key="1">
    <source>
        <dbReference type="RuleBase" id="RU004374"/>
    </source>
</evidence>
<dbReference type="AlphaFoldDB" id="A0A0V1H1J5"/>
<reference evidence="2 3" key="1">
    <citation type="submission" date="2015-01" db="EMBL/GenBank/DDBJ databases">
        <title>Evolution of Trichinella species and genotypes.</title>
        <authorList>
            <person name="Korhonen P.K."/>
            <person name="Edoardo P."/>
            <person name="Giuseppe L.R."/>
            <person name="Gasser R.B."/>
        </authorList>
    </citation>
    <scope>NUCLEOTIDE SEQUENCE [LARGE SCALE GENOMIC DNA]</scope>
    <source>
        <strain evidence="2">ISS1029</strain>
    </source>
</reference>
<dbReference type="OrthoDB" id="590761at2759"/>
<dbReference type="EMBL" id="JYDP01000162">
    <property type="protein sequence ID" value="KRZ04535.1"/>
    <property type="molecule type" value="Genomic_DNA"/>
</dbReference>
<dbReference type="InterPro" id="IPR023398">
    <property type="entry name" value="TIF_eIF4e-like"/>
</dbReference>
<evidence type="ECO:0000313" key="2">
    <source>
        <dbReference type="EMBL" id="KRZ04535.1"/>
    </source>
</evidence>
<name>A0A0V1H1J5_9BILA</name>
<evidence type="ECO:0000313" key="3">
    <source>
        <dbReference type="Proteomes" id="UP000055024"/>
    </source>
</evidence>
<dbReference type="Gene3D" id="3.30.760.10">
    <property type="entry name" value="RNA Cap, Translation Initiation Factor Eif4e"/>
    <property type="match status" value="1"/>
</dbReference>
<comment type="similarity">
    <text evidence="1">Belongs to the eukaryotic initiation factor 4E family.</text>
</comment>
<dbReference type="PANTHER" id="PTHR11960">
    <property type="entry name" value="EUKARYOTIC TRANSLATION INITIATION FACTOR 4E RELATED"/>
    <property type="match status" value="1"/>
</dbReference>
<keyword evidence="1" id="KW-0694">RNA-binding</keyword>
<dbReference type="Pfam" id="PF01652">
    <property type="entry name" value="IF4E"/>
    <property type="match status" value="1"/>
</dbReference>
<keyword evidence="1" id="KW-0648">Protein biosynthesis</keyword>
<gene>
    <name evidence="2" type="primary">CDC33</name>
    <name evidence="2" type="ORF">T11_735</name>
</gene>
<sequence>MSDSKEEVTKSGDAAVASEGGYLPSCGGGLSRNIWTFWRHDQPTKFGENWLEGMKRLEVVETHSDFLKVMVNITAPLEKPTKPLQYFFFKNTVMPMWEDYENIGGCRCTVYMAKKNAEAAQTLFINLCNMAISSQKSPVMENVNGIVFGYALKGFKVAVWVNKWMSLGGLNVLKDKLMQMTDGNQASSRRFEKRLQIGLISDFFSTLKTQYLCFFYQGEPYRGGFSSLKASSHRY</sequence>
<dbReference type="GO" id="GO:0000340">
    <property type="term" value="F:RNA 7-methylguanosine cap binding"/>
    <property type="evidence" value="ECO:0007669"/>
    <property type="project" value="TreeGrafter"/>
</dbReference>
<organism evidence="2 3">
    <name type="scientific">Trichinella zimbabwensis</name>
    <dbReference type="NCBI Taxonomy" id="268475"/>
    <lineage>
        <taxon>Eukaryota</taxon>
        <taxon>Metazoa</taxon>
        <taxon>Ecdysozoa</taxon>
        <taxon>Nematoda</taxon>
        <taxon>Enoplea</taxon>
        <taxon>Dorylaimia</taxon>
        <taxon>Trichinellida</taxon>
        <taxon>Trichinellidae</taxon>
        <taxon>Trichinella</taxon>
    </lineage>
</organism>
<comment type="caution">
    <text evidence="2">The sequence shown here is derived from an EMBL/GenBank/DDBJ whole genome shotgun (WGS) entry which is preliminary data.</text>
</comment>
<keyword evidence="3" id="KW-1185">Reference proteome</keyword>
<accession>A0A0V1H1J5</accession>
<dbReference type="Proteomes" id="UP000055024">
    <property type="component" value="Unassembled WGS sequence"/>
</dbReference>
<dbReference type="SUPFAM" id="SSF55418">
    <property type="entry name" value="eIF4e-like"/>
    <property type="match status" value="1"/>
</dbReference>
<dbReference type="InterPro" id="IPR001040">
    <property type="entry name" value="TIF_eIF_4E"/>
</dbReference>
<dbReference type="STRING" id="268475.A0A0V1H1J5"/>
<proteinExistence type="inferred from homology"/>
<dbReference type="GO" id="GO:0003743">
    <property type="term" value="F:translation initiation factor activity"/>
    <property type="evidence" value="ECO:0007669"/>
    <property type="project" value="UniProtKB-KW"/>
</dbReference>